<name>A0A510NWQ8_TALPI</name>
<feature type="region of interest" description="Disordered" evidence="1">
    <location>
        <begin position="1"/>
        <end position="25"/>
    </location>
</feature>
<dbReference type="AlphaFoldDB" id="A0A510NWQ8"/>
<evidence type="ECO:0000256" key="1">
    <source>
        <dbReference type="SAM" id="MobiDB-lite"/>
    </source>
</evidence>
<dbReference type="Proteomes" id="UP000053095">
    <property type="component" value="Unassembled WGS sequence"/>
</dbReference>
<reference evidence="3" key="1">
    <citation type="journal article" date="2015" name="Genome Announc.">
        <title>Draft genome sequence of Talaromyces cellulolyticus strain Y-94, a source of lignocellulosic biomass-degrading enzymes.</title>
        <authorList>
            <person name="Fujii T."/>
            <person name="Koike H."/>
            <person name="Sawayama S."/>
            <person name="Yano S."/>
            <person name="Inoue H."/>
        </authorList>
    </citation>
    <scope>NUCLEOTIDE SEQUENCE [LARGE SCALE GENOMIC DNA]</scope>
    <source>
        <strain evidence="3">Y-94</strain>
    </source>
</reference>
<dbReference type="EMBL" id="DF933814">
    <property type="protein sequence ID" value="GAM36702.1"/>
    <property type="molecule type" value="Genomic_DNA"/>
</dbReference>
<evidence type="ECO:0000313" key="3">
    <source>
        <dbReference type="Proteomes" id="UP000053095"/>
    </source>
</evidence>
<accession>A0A510NWQ8</accession>
<sequence>MPSEDDEKSEISNGSQEGHITPQRMASDKDSYLQCADENIVNVCVINLLETLAQLYSSKRSNWTLARLGFTAKFEKGEYTAMTDGALYTKDKHIVQAIVEVKPNIRSSIVPEVQKQEASEIVGSLKNSTGNKLPELGGHRLLVGQNRHEIYLMFAKPDEKYQAYLETSENAKKDQGFLSIQAYGPWWLTKKEDLDELCEILLAIIIRASEAAGALEYNIDIVEVKPDIHASI</sequence>
<evidence type="ECO:0000313" key="2">
    <source>
        <dbReference type="EMBL" id="GAM36702.1"/>
    </source>
</evidence>
<protein>
    <submittedName>
        <fullName evidence="2">Uncharacterized protein</fullName>
    </submittedName>
</protein>
<keyword evidence="3" id="KW-1185">Reference proteome</keyword>
<organism evidence="2 3">
    <name type="scientific">Talaromyces pinophilus</name>
    <name type="common">Penicillium pinophilum</name>
    <dbReference type="NCBI Taxonomy" id="128442"/>
    <lineage>
        <taxon>Eukaryota</taxon>
        <taxon>Fungi</taxon>
        <taxon>Dikarya</taxon>
        <taxon>Ascomycota</taxon>
        <taxon>Pezizomycotina</taxon>
        <taxon>Eurotiomycetes</taxon>
        <taxon>Eurotiomycetidae</taxon>
        <taxon>Eurotiales</taxon>
        <taxon>Trichocomaceae</taxon>
        <taxon>Talaromyces</taxon>
        <taxon>Talaromyces sect. Talaromyces</taxon>
    </lineage>
</organism>
<gene>
    <name evidence="2" type="ORF">TCE0_018r05999</name>
</gene>
<proteinExistence type="predicted"/>